<dbReference type="EC" id="3.6.1.9" evidence="3"/>
<comment type="function">
    <text evidence="3">Nucleoside triphosphate pyrophosphatase that hydrolyzes dTTP and UTP. May have a dual role in cell division arrest and in preventing the incorporation of modified nucleotides into cellular nucleic acids.</text>
</comment>
<comment type="catalytic activity">
    <reaction evidence="3">
        <text>UTP + H2O = UMP + diphosphate + H(+)</text>
        <dbReference type="Rhea" id="RHEA:29395"/>
        <dbReference type="ChEBI" id="CHEBI:15377"/>
        <dbReference type="ChEBI" id="CHEBI:15378"/>
        <dbReference type="ChEBI" id="CHEBI:33019"/>
        <dbReference type="ChEBI" id="CHEBI:46398"/>
        <dbReference type="ChEBI" id="CHEBI:57865"/>
        <dbReference type="EC" id="3.6.1.9"/>
    </reaction>
</comment>
<keyword evidence="3" id="KW-0963">Cytoplasm</keyword>
<comment type="caution">
    <text evidence="3">Lacks conserved residue(s) required for the propagation of feature annotation.</text>
</comment>
<dbReference type="GO" id="GO:0036221">
    <property type="term" value="F:UTP diphosphatase activity"/>
    <property type="evidence" value="ECO:0007669"/>
    <property type="project" value="RHEA"/>
</dbReference>
<protein>
    <recommendedName>
        <fullName evidence="3">dTTP/UTP pyrophosphatase</fullName>
        <shortName evidence="3">dTTPase/UTPase</shortName>
        <ecNumber evidence="3">3.6.1.9</ecNumber>
    </recommendedName>
    <alternativeName>
        <fullName evidence="3">Nucleoside triphosphate pyrophosphatase</fullName>
    </alternativeName>
    <alternativeName>
        <fullName evidence="3">Nucleotide pyrophosphatase</fullName>
        <shortName evidence="3">Nucleotide PPase</shortName>
    </alternativeName>
</protein>
<comment type="subcellular location">
    <subcellularLocation>
        <location evidence="3">Cytoplasm</location>
    </subcellularLocation>
</comment>
<dbReference type="HAMAP" id="MF_00528">
    <property type="entry name" value="Maf"/>
    <property type="match status" value="1"/>
</dbReference>
<feature type="active site" description="Proton acceptor" evidence="3">
    <location>
        <position position="67"/>
    </location>
</feature>
<dbReference type="GO" id="GO:0036218">
    <property type="term" value="F:dTTP diphosphatase activity"/>
    <property type="evidence" value="ECO:0007669"/>
    <property type="project" value="RHEA"/>
</dbReference>
<accession>A0A1F4TDZ4</accession>
<comment type="caution">
    <text evidence="4">The sequence shown here is derived from an EMBL/GenBank/DDBJ whole genome shotgun (WGS) entry which is preliminary data.</text>
</comment>
<dbReference type="Gene3D" id="3.90.950.10">
    <property type="match status" value="1"/>
</dbReference>
<evidence type="ECO:0000256" key="1">
    <source>
        <dbReference type="ARBA" id="ARBA00001968"/>
    </source>
</evidence>
<feature type="site" description="Important for substrate specificity" evidence="3">
    <location>
        <position position="68"/>
    </location>
</feature>
<feature type="site" description="Important for substrate specificity" evidence="3">
    <location>
        <position position="10"/>
    </location>
</feature>
<dbReference type="EMBL" id="MEUF01000088">
    <property type="protein sequence ID" value="OGC30699.1"/>
    <property type="molecule type" value="Genomic_DNA"/>
</dbReference>
<dbReference type="Pfam" id="PF02545">
    <property type="entry name" value="Maf"/>
    <property type="match status" value="1"/>
</dbReference>
<dbReference type="InterPro" id="IPR029001">
    <property type="entry name" value="ITPase-like_fam"/>
</dbReference>
<comment type="similarity">
    <text evidence="3">Belongs to the Maf family. YhdE subfamily.</text>
</comment>
<dbReference type="PANTHER" id="PTHR43213">
    <property type="entry name" value="BIFUNCTIONAL DTTP/UTP PYROPHOSPHATASE/METHYLTRANSFERASE PROTEIN-RELATED"/>
    <property type="match status" value="1"/>
</dbReference>
<keyword evidence="3" id="KW-0546">Nucleotide metabolism</keyword>
<name>A0A1F4TDZ4_UNCSA</name>
<evidence type="ECO:0000313" key="4">
    <source>
        <dbReference type="EMBL" id="OGC30699.1"/>
    </source>
</evidence>
<dbReference type="NCBIfam" id="TIGR00172">
    <property type="entry name" value="maf"/>
    <property type="match status" value="1"/>
</dbReference>
<evidence type="ECO:0000256" key="2">
    <source>
        <dbReference type="ARBA" id="ARBA00022801"/>
    </source>
</evidence>
<evidence type="ECO:0000256" key="3">
    <source>
        <dbReference type="HAMAP-Rule" id="MF_00528"/>
    </source>
</evidence>
<dbReference type="PANTHER" id="PTHR43213:SF5">
    <property type="entry name" value="BIFUNCTIONAL DTTP_UTP PYROPHOSPHATASE_METHYLTRANSFERASE PROTEIN-RELATED"/>
    <property type="match status" value="1"/>
</dbReference>
<dbReference type="AlphaFoldDB" id="A0A1F4TDZ4"/>
<comment type="cofactor">
    <cofactor evidence="1 3">
        <name>a divalent metal cation</name>
        <dbReference type="ChEBI" id="CHEBI:60240"/>
    </cofactor>
</comment>
<dbReference type="GO" id="GO:0005737">
    <property type="term" value="C:cytoplasm"/>
    <property type="evidence" value="ECO:0007669"/>
    <property type="project" value="UniProtKB-SubCell"/>
</dbReference>
<organism evidence="4 5">
    <name type="scientific">candidate division WOR-1 bacterium RIFOXYB2_FULL_48_7</name>
    <dbReference type="NCBI Taxonomy" id="1802583"/>
    <lineage>
        <taxon>Bacteria</taxon>
        <taxon>Bacillati</taxon>
        <taxon>Saganbacteria</taxon>
    </lineage>
</organism>
<reference evidence="4 5" key="1">
    <citation type="journal article" date="2016" name="Nat. Commun.">
        <title>Thousands of microbial genomes shed light on interconnected biogeochemical processes in an aquifer system.</title>
        <authorList>
            <person name="Anantharaman K."/>
            <person name="Brown C.T."/>
            <person name="Hug L.A."/>
            <person name="Sharon I."/>
            <person name="Castelle C.J."/>
            <person name="Probst A.J."/>
            <person name="Thomas B.C."/>
            <person name="Singh A."/>
            <person name="Wilkins M.J."/>
            <person name="Karaoz U."/>
            <person name="Brodie E.L."/>
            <person name="Williams K.H."/>
            <person name="Hubbard S.S."/>
            <person name="Banfield J.F."/>
        </authorList>
    </citation>
    <scope>NUCLEOTIDE SEQUENCE [LARGE SCALE GENOMIC DNA]</scope>
</reference>
<evidence type="ECO:0000313" key="5">
    <source>
        <dbReference type="Proteomes" id="UP000178951"/>
    </source>
</evidence>
<keyword evidence="2 3" id="KW-0378">Hydrolase</keyword>
<sequence>MIILASASPRRRQLLKKIVKKFRVVISQVEESSIKAATPARLAEKLALAKALDVAASHPQATIIGADTIVVLGNKILGKPRHKKEAAAMLRSLSNKTHKVITGLAIVIGKKRLVFHETTYVSMKALSQADIQFYVDSGKPLDKAGAYGIQEIEALFVDKIKGDYDNVVGLPTLKLKKRLNSVGPL</sequence>
<dbReference type="STRING" id="1802583.A2311_01810"/>
<dbReference type="CDD" id="cd00555">
    <property type="entry name" value="Maf"/>
    <property type="match status" value="1"/>
</dbReference>
<dbReference type="SUPFAM" id="SSF52972">
    <property type="entry name" value="ITPase-like"/>
    <property type="match status" value="1"/>
</dbReference>
<dbReference type="GO" id="GO:0009117">
    <property type="term" value="P:nucleotide metabolic process"/>
    <property type="evidence" value="ECO:0007669"/>
    <property type="project" value="UniProtKB-KW"/>
</dbReference>
<feature type="site" description="Important for substrate specificity" evidence="3">
    <location>
        <position position="150"/>
    </location>
</feature>
<gene>
    <name evidence="4" type="ORF">A2311_01810</name>
</gene>
<dbReference type="Proteomes" id="UP000178951">
    <property type="component" value="Unassembled WGS sequence"/>
</dbReference>
<comment type="catalytic activity">
    <reaction evidence="3">
        <text>dTTP + H2O = dTMP + diphosphate + H(+)</text>
        <dbReference type="Rhea" id="RHEA:28534"/>
        <dbReference type="ChEBI" id="CHEBI:15377"/>
        <dbReference type="ChEBI" id="CHEBI:15378"/>
        <dbReference type="ChEBI" id="CHEBI:33019"/>
        <dbReference type="ChEBI" id="CHEBI:37568"/>
        <dbReference type="ChEBI" id="CHEBI:63528"/>
        <dbReference type="EC" id="3.6.1.9"/>
    </reaction>
</comment>
<proteinExistence type="inferred from homology"/>
<dbReference type="PIRSF" id="PIRSF006305">
    <property type="entry name" value="Maf"/>
    <property type="match status" value="1"/>
</dbReference>
<dbReference type="InterPro" id="IPR003697">
    <property type="entry name" value="Maf-like"/>
</dbReference>